<protein>
    <submittedName>
        <fullName evidence="1">Fic family protein</fullName>
    </submittedName>
</protein>
<gene>
    <name evidence="1" type="ORF">H9777_10050</name>
</gene>
<dbReference type="Proteomes" id="UP000783796">
    <property type="component" value="Unassembled WGS sequence"/>
</dbReference>
<dbReference type="EMBL" id="JAHLFW010000081">
    <property type="protein sequence ID" value="MBU3838629.1"/>
    <property type="molecule type" value="Genomic_DNA"/>
</dbReference>
<dbReference type="InterPro" id="IPR036388">
    <property type="entry name" value="WH-like_DNA-bd_sf"/>
</dbReference>
<reference evidence="1" key="2">
    <citation type="submission" date="2021-04" db="EMBL/GenBank/DDBJ databases">
        <authorList>
            <person name="Gilroy R."/>
        </authorList>
    </citation>
    <scope>NUCLEOTIDE SEQUENCE</scope>
    <source>
        <strain evidence="1">G4-2901</strain>
    </source>
</reference>
<dbReference type="AlphaFoldDB" id="A0A948TCW8"/>
<dbReference type="Gene3D" id="1.10.10.10">
    <property type="entry name" value="Winged helix-like DNA-binding domain superfamily/Winged helix DNA-binding domain"/>
    <property type="match status" value="1"/>
</dbReference>
<evidence type="ECO:0000313" key="1">
    <source>
        <dbReference type="EMBL" id="MBU3838629.1"/>
    </source>
</evidence>
<reference evidence="1" key="1">
    <citation type="journal article" date="2021" name="PeerJ">
        <title>Extensive microbial diversity within the chicken gut microbiome revealed by metagenomics and culture.</title>
        <authorList>
            <person name="Gilroy R."/>
            <person name="Ravi A."/>
            <person name="Getino M."/>
            <person name="Pursley I."/>
            <person name="Horton D.L."/>
            <person name="Alikhan N.F."/>
            <person name="Baker D."/>
            <person name="Gharbi K."/>
            <person name="Hall N."/>
            <person name="Watson M."/>
            <person name="Adriaenssens E.M."/>
            <person name="Foster-Nyarko E."/>
            <person name="Jarju S."/>
            <person name="Secka A."/>
            <person name="Antonio M."/>
            <person name="Oren A."/>
            <person name="Chaudhuri R.R."/>
            <person name="La Ragione R."/>
            <person name="Hildebrand F."/>
            <person name="Pallen M.J."/>
        </authorList>
    </citation>
    <scope>NUCLEOTIDE SEQUENCE</scope>
    <source>
        <strain evidence="1">G4-2901</strain>
    </source>
</reference>
<organism evidence="1 2">
    <name type="scientific">Candidatus Phocaeicola faecigallinarum</name>
    <dbReference type="NCBI Taxonomy" id="2838732"/>
    <lineage>
        <taxon>Bacteria</taxon>
        <taxon>Pseudomonadati</taxon>
        <taxon>Bacteroidota</taxon>
        <taxon>Bacteroidia</taxon>
        <taxon>Bacteroidales</taxon>
        <taxon>Bacteroidaceae</taxon>
        <taxon>Phocaeicola</taxon>
    </lineage>
</organism>
<accession>A0A948TCW8</accession>
<evidence type="ECO:0000313" key="2">
    <source>
        <dbReference type="Proteomes" id="UP000783796"/>
    </source>
</evidence>
<comment type="caution">
    <text evidence="1">The sequence shown here is derived from an EMBL/GenBank/DDBJ whole genome shotgun (WGS) entry which is preliminary data.</text>
</comment>
<sequence length="132" mass="15291">YYDILEKTQKGDCEITEWIIWYLDCLLRSVEQSDETLSKVLNKAIFWQTHAETVLSERQREVLNLYLDGYPGKLTAKNWAKRVKVSPDTAARDIKDLVEKGILVPQQGRVRDVFYGIRCSDSILVIPMPEDV</sequence>
<proteinExistence type="predicted"/>
<name>A0A948TCW8_9BACT</name>
<feature type="non-terminal residue" evidence="1">
    <location>
        <position position="1"/>
    </location>
</feature>